<feature type="compositionally biased region" description="Basic and acidic residues" evidence="6">
    <location>
        <begin position="1"/>
        <end position="14"/>
    </location>
</feature>
<feature type="compositionally biased region" description="Basic and acidic residues" evidence="6">
    <location>
        <begin position="48"/>
        <end position="62"/>
    </location>
</feature>
<dbReference type="GO" id="GO:0005840">
    <property type="term" value="C:ribosome"/>
    <property type="evidence" value="ECO:0007669"/>
    <property type="project" value="UniProtKB-KW"/>
</dbReference>
<evidence type="ECO:0000313" key="7">
    <source>
        <dbReference type="EMBL" id="MCA9376565.1"/>
    </source>
</evidence>
<proteinExistence type="inferred from homology"/>
<dbReference type="SUPFAM" id="SSF141091">
    <property type="entry name" value="L21p-like"/>
    <property type="match status" value="1"/>
</dbReference>
<evidence type="ECO:0000256" key="6">
    <source>
        <dbReference type="SAM" id="MobiDB-lite"/>
    </source>
</evidence>
<accession>A0A955KXW5</accession>
<dbReference type="InterPro" id="IPR028909">
    <property type="entry name" value="bL21-like"/>
</dbReference>
<comment type="caution">
    <text evidence="7">The sequence shown here is derived from an EMBL/GenBank/DDBJ whole genome shotgun (WGS) entry which is preliminary data.</text>
</comment>
<dbReference type="PANTHER" id="PTHR21349:SF0">
    <property type="entry name" value="LARGE RIBOSOMAL SUBUNIT PROTEIN BL21M"/>
    <property type="match status" value="1"/>
</dbReference>
<dbReference type="InterPro" id="IPR036164">
    <property type="entry name" value="bL21-like_sf"/>
</dbReference>
<evidence type="ECO:0000313" key="8">
    <source>
        <dbReference type="Proteomes" id="UP000741282"/>
    </source>
</evidence>
<reference evidence="7" key="1">
    <citation type="submission" date="2020-04" db="EMBL/GenBank/DDBJ databases">
        <authorList>
            <person name="Zhang T."/>
        </authorList>
    </citation>
    <scope>NUCLEOTIDE SEQUENCE</scope>
    <source>
        <strain evidence="7">HKST-UBA17</strain>
    </source>
</reference>
<evidence type="ECO:0000256" key="1">
    <source>
        <dbReference type="ARBA" id="ARBA00008563"/>
    </source>
</evidence>
<dbReference type="GO" id="GO:0003735">
    <property type="term" value="F:structural constituent of ribosome"/>
    <property type="evidence" value="ECO:0007669"/>
    <property type="project" value="InterPro"/>
</dbReference>
<evidence type="ECO:0000256" key="2">
    <source>
        <dbReference type="ARBA" id="ARBA00022980"/>
    </source>
</evidence>
<keyword evidence="2 4" id="KW-0689">Ribosomal protein</keyword>
<dbReference type="GO" id="GO:1990904">
    <property type="term" value="C:ribonucleoprotein complex"/>
    <property type="evidence" value="ECO:0007669"/>
    <property type="project" value="UniProtKB-KW"/>
</dbReference>
<evidence type="ECO:0000256" key="5">
    <source>
        <dbReference type="RuleBase" id="RU000562"/>
    </source>
</evidence>
<evidence type="ECO:0000256" key="3">
    <source>
        <dbReference type="ARBA" id="ARBA00023274"/>
    </source>
</evidence>
<feature type="region of interest" description="Disordered" evidence="6">
    <location>
        <begin position="1"/>
        <end position="71"/>
    </location>
</feature>
<keyword evidence="4 5" id="KW-0694">RNA-binding</keyword>
<evidence type="ECO:0000256" key="4">
    <source>
        <dbReference type="HAMAP-Rule" id="MF_01363"/>
    </source>
</evidence>
<dbReference type="NCBIfam" id="TIGR00061">
    <property type="entry name" value="L21"/>
    <property type="match status" value="1"/>
</dbReference>
<dbReference type="GO" id="GO:0019843">
    <property type="term" value="F:rRNA binding"/>
    <property type="evidence" value="ECO:0007669"/>
    <property type="project" value="UniProtKB-UniRule"/>
</dbReference>
<gene>
    <name evidence="4 7" type="primary">rplU</name>
    <name evidence="7" type="ORF">KC685_01425</name>
</gene>
<keyword evidence="3 4" id="KW-0687">Ribonucleoprotein</keyword>
<comment type="function">
    <text evidence="4 5">This protein binds to 23S rRNA in the presence of protein L20.</text>
</comment>
<keyword evidence="4 5" id="KW-0699">rRNA-binding</keyword>
<dbReference type="GO" id="GO:0006412">
    <property type="term" value="P:translation"/>
    <property type="evidence" value="ECO:0007669"/>
    <property type="project" value="UniProtKB-UniRule"/>
</dbReference>
<dbReference type="Pfam" id="PF00829">
    <property type="entry name" value="Ribosomal_L21p"/>
    <property type="match status" value="1"/>
</dbReference>
<dbReference type="AlphaFoldDB" id="A0A955KXW5"/>
<dbReference type="GO" id="GO:0005737">
    <property type="term" value="C:cytoplasm"/>
    <property type="evidence" value="ECO:0007669"/>
    <property type="project" value="UniProtKB-ARBA"/>
</dbReference>
<dbReference type="HAMAP" id="MF_01363">
    <property type="entry name" value="Ribosomal_bL21"/>
    <property type="match status" value="1"/>
</dbReference>
<comment type="similarity">
    <text evidence="1 4 5">Belongs to the bacterial ribosomal protein bL21 family.</text>
</comment>
<dbReference type="Proteomes" id="UP000741282">
    <property type="component" value="Unassembled WGS sequence"/>
</dbReference>
<dbReference type="PANTHER" id="PTHR21349">
    <property type="entry name" value="50S RIBOSOMAL PROTEIN L21"/>
    <property type="match status" value="1"/>
</dbReference>
<protein>
    <recommendedName>
        <fullName evidence="4">Large ribosomal subunit protein bL21</fullName>
    </recommendedName>
</protein>
<comment type="subunit">
    <text evidence="4">Part of the 50S ribosomal subunit. Contacts protein L20.</text>
</comment>
<dbReference type="InterPro" id="IPR001787">
    <property type="entry name" value="Ribosomal_bL21"/>
</dbReference>
<dbReference type="EMBL" id="JAGQLN010000004">
    <property type="protein sequence ID" value="MCA9376565.1"/>
    <property type="molecule type" value="Genomic_DNA"/>
</dbReference>
<organism evidence="7 8">
    <name type="scientific">Candidatus Dojkabacteria bacterium</name>
    <dbReference type="NCBI Taxonomy" id="2099670"/>
    <lineage>
        <taxon>Bacteria</taxon>
        <taxon>Candidatus Dojkabacteria</taxon>
    </lineage>
</organism>
<sequence length="182" mass="20055">MAQKAETKKTENTKSKKVVKKATTGSVEKKATTKKTATKAVPTKKTVTKKESSTPKKPEHATKQVVSTSKKGTSKVDDQKIAVVDVNGTQLLVQEGKTYELNKLDGIKGDTLELTKVLLYANGTDVKVGKPYIKDAKVIAKIDSQKKGDKLRVFKFKAKSRYRRTYGSRALVTRLEIVQITA</sequence>
<reference evidence="7" key="2">
    <citation type="journal article" date="2021" name="Microbiome">
        <title>Successional dynamics and alternative stable states in a saline activated sludge microbial community over 9 years.</title>
        <authorList>
            <person name="Wang Y."/>
            <person name="Ye J."/>
            <person name="Ju F."/>
            <person name="Liu L."/>
            <person name="Boyd J.A."/>
            <person name="Deng Y."/>
            <person name="Parks D.H."/>
            <person name="Jiang X."/>
            <person name="Yin X."/>
            <person name="Woodcroft B.J."/>
            <person name="Tyson G.W."/>
            <person name="Hugenholtz P."/>
            <person name="Polz M.F."/>
            <person name="Zhang T."/>
        </authorList>
    </citation>
    <scope>NUCLEOTIDE SEQUENCE</scope>
    <source>
        <strain evidence="7">HKST-UBA17</strain>
    </source>
</reference>
<name>A0A955KXW5_9BACT</name>